<feature type="transmembrane region" description="Helical" evidence="6">
    <location>
        <begin position="200"/>
        <end position="219"/>
    </location>
</feature>
<comment type="similarity">
    <text evidence="2">Belongs to the major facilitator superfamily. Sugar transporter (TC 2.A.1.1) family.</text>
</comment>
<dbReference type="InterPro" id="IPR050360">
    <property type="entry name" value="MFS_Sugar_Transporters"/>
</dbReference>
<dbReference type="Gene3D" id="1.20.1250.20">
    <property type="entry name" value="MFS general substrate transporter like domains"/>
    <property type="match status" value="1"/>
</dbReference>
<dbReference type="HOGENOM" id="CLU_001265_30_0_1"/>
<evidence type="ECO:0000256" key="5">
    <source>
        <dbReference type="ARBA" id="ARBA00023136"/>
    </source>
</evidence>
<name>N1RIH4_FUSC4</name>
<dbReference type="InterPro" id="IPR005829">
    <property type="entry name" value="Sugar_transporter_CS"/>
</dbReference>
<accession>N1RIH4</accession>
<dbReference type="InterPro" id="IPR020846">
    <property type="entry name" value="MFS_dom"/>
</dbReference>
<dbReference type="PROSITE" id="PS50850">
    <property type="entry name" value="MFS"/>
    <property type="match status" value="1"/>
</dbReference>
<feature type="transmembrane region" description="Helical" evidence="6">
    <location>
        <begin position="100"/>
        <end position="122"/>
    </location>
</feature>
<keyword evidence="4 6" id="KW-1133">Transmembrane helix</keyword>
<dbReference type="InterPro" id="IPR005828">
    <property type="entry name" value="MFS_sugar_transport-like"/>
</dbReference>
<dbReference type="PANTHER" id="PTHR48022:SF46">
    <property type="entry name" value="SUGAR TRANSPORTER, PUTATIVE (AFU_ORTHOLOGUE AFUA_1G11830)-RELATED"/>
    <property type="match status" value="1"/>
</dbReference>
<keyword evidence="5 6" id="KW-0472">Membrane</keyword>
<dbReference type="PROSITE" id="PS00216">
    <property type="entry name" value="SUGAR_TRANSPORT_1"/>
    <property type="match status" value="1"/>
</dbReference>
<evidence type="ECO:0000256" key="2">
    <source>
        <dbReference type="ARBA" id="ARBA00010992"/>
    </source>
</evidence>
<feature type="domain" description="Major facilitator superfamily (MFS) profile" evidence="7">
    <location>
        <begin position="1"/>
        <end position="223"/>
    </location>
</feature>
<evidence type="ECO:0000313" key="8">
    <source>
        <dbReference type="EMBL" id="EMT61975.1"/>
    </source>
</evidence>
<reference evidence="9" key="2">
    <citation type="journal article" date="2014" name="PLoS ONE">
        <title>Genome and Transcriptome Analysis of the Fungal Pathogen Fusarium oxysporum f. sp. cubense Causing Banana Vascular Wilt Disease.</title>
        <authorList>
            <person name="Guo L."/>
            <person name="Han L."/>
            <person name="Yang L."/>
            <person name="Zeng H."/>
            <person name="Fan D."/>
            <person name="Zhu Y."/>
            <person name="Feng Y."/>
            <person name="Wang G."/>
            <person name="Peng C."/>
            <person name="Jiang X."/>
            <person name="Zhou D."/>
            <person name="Ni P."/>
            <person name="Liang C."/>
            <person name="Liu L."/>
            <person name="Wang J."/>
            <person name="Mao C."/>
            <person name="Fang X."/>
            <person name="Peng M."/>
            <person name="Huang J."/>
        </authorList>
    </citation>
    <scope>NUCLEOTIDE SEQUENCE [LARGE SCALE GENOMIC DNA]</scope>
    <source>
        <strain evidence="9">race 4</strain>
    </source>
</reference>
<evidence type="ECO:0000259" key="7">
    <source>
        <dbReference type="PROSITE" id="PS50850"/>
    </source>
</evidence>
<comment type="subcellular location">
    <subcellularLocation>
        <location evidence="1">Membrane</location>
        <topology evidence="1">Multi-pass membrane protein</topology>
    </subcellularLocation>
</comment>
<dbReference type="AlphaFoldDB" id="N1RIH4"/>
<proteinExistence type="inferred from homology"/>
<reference evidence="9" key="1">
    <citation type="submission" date="2012-09" db="EMBL/GenBank/DDBJ databases">
        <title>Genome sequencing and comparative transcriptomics of race 1 and race 4 of banana pathogen: Fusarium oxysporum f. sp. cubense.</title>
        <authorList>
            <person name="Fang X."/>
            <person name="Huang J."/>
        </authorList>
    </citation>
    <scope>NUCLEOTIDE SEQUENCE [LARGE SCALE GENOMIC DNA]</scope>
    <source>
        <strain evidence="9">race 4</strain>
    </source>
</reference>
<evidence type="ECO:0000256" key="3">
    <source>
        <dbReference type="ARBA" id="ARBA00022692"/>
    </source>
</evidence>
<feature type="transmembrane region" description="Helical" evidence="6">
    <location>
        <begin position="73"/>
        <end position="93"/>
    </location>
</feature>
<dbReference type="GO" id="GO:0016020">
    <property type="term" value="C:membrane"/>
    <property type="evidence" value="ECO:0007669"/>
    <property type="project" value="UniProtKB-SubCell"/>
</dbReference>
<dbReference type="GO" id="GO:0005351">
    <property type="term" value="F:carbohydrate:proton symporter activity"/>
    <property type="evidence" value="ECO:0007669"/>
    <property type="project" value="TreeGrafter"/>
</dbReference>
<dbReference type="Pfam" id="PF00083">
    <property type="entry name" value="Sugar_tr"/>
    <property type="match status" value="1"/>
</dbReference>
<organism evidence="8 9">
    <name type="scientific">Fusarium oxysporum f. sp. cubense (strain race 4)</name>
    <name type="common">Panama disease fungus</name>
    <dbReference type="NCBI Taxonomy" id="2502994"/>
    <lineage>
        <taxon>Eukaryota</taxon>
        <taxon>Fungi</taxon>
        <taxon>Dikarya</taxon>
        <taxon>Ascomycota</taxon>
        <taxon>Pezizomycotina</taxon>
        <taxon>Sordariomycetes</taxon>
        <taxon>Hypocreomycetidae</taxon>
        <taxon>Hypocreales</taxon>
        <taxon>Nectriaceae</taxon>
        <taxon>Fusarium</taxon>
        <taxon>Fusarium oxysporum species complex</taxon>
    </lineage>
</organism>
<dbReference type="EMBL" id="KB726996">
    <property type="protein sequence ID" value="EMT61975.1"/>
    <property type="molecule type" value="Genomic_DNA"/>
</dbReference>
<dbReference type="InterPro" id="IPR036259">
    <property type="entry name" value="MFS_trans_sf"/>
</dbReference>
<dbReference type="Proteomes" id="UP000016929">
    <property type="component" value="Unassembled WGS sequence"/>
</dbReference>
<dbReference type="SUPFAM" id="SSF103473">
    <property type="entry name" value="MFS general substrate transporter"/>
    <property type="match status" value="1"/>
</dbReference>
<evidence type="ECO:0000256" key="6">
    <source>
        <dbReference type="SAM" id="Phobius"/>
    </source>
</evidence>
<sequence>MWYSYFRESIAHAVLEAISPGYRALFKDPSIRKRFGIAVVLNVGQQLTGQGTLNTYSTSIYKQVWTSTEKINLINALWATMGILFTLNAVWTADRFGRRWLFMVGAAGMALCMLIVPVIGLATPTPKTEPTAIGIVVMLYLFIFFYKPSWGAGVWMWTSEVFSANVRTQAVGMASQCQNVANTIFQQFFPTFLAKTGLKCLFFFFAVNILLCVFVFFFVPETKGISLEHMDTVFGGADHTEKGAQMLGVDAAQHQTQEFKDGAEIQQSEKKRESV</sequence>
<keyword evidence="3 6" id="KW-0812">Transmembrane</keyword>
<keyword evidence="9" id="KW-1185">Reference proteome</keyword>
<protein>
    <submittedName>
        <fullName evidence="8">Putative quinate permease</fullName>
    </submittedName>
</protein>
<dbReference type="PANTHER" id="PTHR48022">
    <property type="entry name" value="PLASTIDIC GLUCOSE TRANSPORTER 4"/>
    <property type="match status" value="1"/>
</dbReference>
<evidence type="ECO:0000256" key="1">
    <source>
        <dbReference type="ARBA" id="ARBA00004141"/>
    </source>
</evidence>
<evidence type="ECO:0000313" key="9">
    <source>
        <dbReference type="Proteomes" id="UP000016929"/>
    </source>
</evidence>
<evidence type="ECO:0000256" key="4">
    <source>
        <dbReference type="ARBA" id="ARBA00022989"/>
    </source>
</evidence>
<gene>
    <name evidence="8" type="ORF">FOC4_g10015050</name>
</gene>
<feature type="transmembrane region" description="Helical" evidence="6">
    <location>
        <begin position="128"/>
        <end position="146"/>
    </location>
</feature>